<dbReference type="Gene3D" id="2.60.120.330">
    <property type="entry name" value="B-lactam Antibiotic, Isopenicillin N Synthase, Chain"/>
    <property type="match status" value="1"/>
</dbReference>
<evidence type="ECO:0000313" key="4">
    <source>
        <dbReference type="EMBL" id="KAK0383416.1"/>
    </source>
</evidence>
<keyword evidence="2" id="KW-0560">Oxidoreductase</keyword>
<dbReference type="AlphaFoldDB" id="A0AA39L3R9"/>
<dbReference type="PROSITE" id="PS51471">
    <property type="entry name" value="FE2OG_OXY"/>
    <property type="match status" value="1"/>
</dbReference>
<dbReference type="EMBL" id="JAPDFR010000009">
    <property type="protein sequence ID" value="KAK0383416.1"/>
    <property type="molecule type" value="Genomic_DNA"/>
</dbReference>
<organism evidence="4 5">
    <name type="scientific">Sarocladium strictum</name>
    <name type="common">Black bundle disease fungus</name>
    <name type="synonym">Acremonium strictum</name>
    <dbReference type="NCBI Taxonomy" id="5046"/>
    <lineage>
        <taxon>Eukaryota</taxon>
        <taxon>Fungi</taxon>
        <taxon>Dikarya</taxon>
        <taxon>Ascomycota</taxon>
        <taxon>Pezizomycotina</taxon>
        <taxon>Sordariomycetes</taxon>
        <taxon>Hypocreomycetidae</taxon>
        <taxon>Hypocreales</taxon>
        <taxon>Sarocladiaceae</taxon>
        <taxon>Sarocladium</taxon>
    </lineage>
</organism>
<reference evidence="4" key="1">
    <citation type="submission" date="2022-10" db="EMBL/GenBank/DDBJ databases">
        <title>Determination and structural analysis of whole genome sequence of Sarocladium strictum F4-1.</title>
        <authorList>
            <person name="Hu L."/>
            <person name="Jiang Y."/>
        </authorList>
    </citation>
    <scope>NUCLEOTIDE SEQUENCE</scope>
    <source>
        <strain evidence="4">F4-1</strain>
    </source>
</reference>
<keyword evidence="5" id="KW-1185">Reference proteome</keyword>
<gene>
    <name evidence="4" type="ORF">NLU13_9328</name>
</gene>
<dbReference type="SUPFAM" id="SSF51197">
    <property type="entry name" value="Clavaminate synthase-like"/>
    <property type="match status" value="1"/>
</dbReference>
<dbReference type="GO" id="GO:0046872">
    <property type="term" value="F:metal ion binding"/>
    <property type="evidence" value="ECO:0007669"/>
    <property type="project" value="UniProtKB-KW"/>
</dbReference>
<dbReference type="Pfam" id="PF14226">
    <property type="entry name" value="DIOX_N"/>
    <property type="match status" value="1"/>
</dbReference>
<sequence length="321" mass="35920">MPTTTITTKSMEIPVIDVSGYFTGSETDKKRIAEELHAACCAPGFFQITGHSVPSALRQRLLSILPSFFALPSEKKTALHRSQSKCLRGYEQVGAQKLEKPFSDQKEGFMIGHELPEDSGYLRGPNQWPDNADVPSFQAIFTEYFAAVQDLSISLFRMIALSLGLPEKYFDDFVSSEQSIAMCRAHRYPPTTPEKAEKSRGIGAHTDFGALTLLLQDDLGGLEVYHRPSEAWIPVKPIKDAYVVNIGDMLERWTNQKYTSTLHRVISPVSIKDRYSVAFFNEGLASQVIECIPTCLEEGEKPLFPPITAEEHLRSRYGSSY</sequence>
<comment type="similarity">
    <text evidence="1 2">Belongs to the iron/ascorbate-dependent oxidoreductase family.</text>
</comment>
<evidence type="ECO:0000256" key="1">
    <source>
        <dbReference type="ARBA" id="ARBA00008056"/>
    </source>
</evidence>
<evidence type="ECO:0000259" key="3">
    <source>
        <dbReference type="PROSITE" id="PS51471"/>
    </source>
</evidence>
<dbReference type="PRINTS" id="PR00682">
    <property type="entry name" value="IPNSYNTHASE"/>
</dbReference>
<dbReference type="PANTHER" id="PTHR47990">
    <property type="entry name" value="2-OXOGLUTARATE (2OG) AND FE(II)-DEPENDENT OXYGENASE SUPERFAMILY PROTEIN-RELATED"/>
    <property type="match status" value="1"/>
</dbReference>
<name>A0AA39L3R9_SARSR</name>
<dbReference type="InterPro" id="IPR026992">
    <property type="entry name" value="DIOX_N"/>
</dbReference>
<proteinExistence type="inferred from homology"/>
<dbReference type="InterPro" id="IPR005123">
    <property type="entry name" value="Oxoglu/Fe-dep_dioxygenase_dom"/>
</dbReference>
<dbReference type="Pfam" id="PF03171">
    <property type="entry name" value="2OG-FeII_Oxy"/>
    <property type="match status" value="1"/>
</dbReference>
<dbReference type="InterPro" id="IPR027443">
    <property type="entry name" value="IPNS-like_sf"/>
</dbReference>
<evidence type="ECO:0000256" key="2">
    <source>
        <dbReference type="RuleBase" id="RU003682"/>
    </source>
</evidence>
<evidence type="ECO:0000313" key="5">
    <source>
        <dbReference type="Proteomes" id="UP001175261"/>
    </source>
</evidence>
<dbReference type="GO" id="GO:0016491">
    <property type="term" value="F:oxidoreductase activity"/>
    <property type="evidence" value="ECO:0007669"/>
    <property type="project" value="UniProtKB-KW"/>
</dbReference>
<dbReference type="Proteomes" id="UP001175261">
    <property type="component" value="Unassembled WGS sequence"/>
</dbReference>
<protein>
    <recommendedName>
        <fullName evidence="3">Fe2OG dioxygenase domain-containing protein</fullName>
    </recommendedName>
</protein>
<keyword evidence="2" id="KW-0479">Metal-binding</keyword>
<feature type="domain" description="Fe2OG dioxygenase" evidence="3">
    <location>
        <begin position="179"/>
        <end position="283"/>
    </location>
</feature>
<dbReference type="InterPro" id="IPR044861">
    <property type="entry name" value="IPNS-like_FE2OG_OXY"/>
</dbReference>
<accession>A0AA39L3R9</accession>
<comment type="caution">
    <text evidence="4">The sequence shown here is derived from an EMBL/GenBank/DDBJ whole genome shotgun (WGS) entry which is preliminary data.</text>
</comment>
<dbReference type="GO" id="GO:0044283">
    <property type="term" value="P:small molecule biosynthetic process"/>
    <property type="evidence" value="ECO:0007669"/>
    <property type="project" value="UniProtKB-ARBA"/>
</dbReference>
<dbReference type="InterPro" id="IPR050231">
    <property type="entry name" value="Iron_ascorbate_oxido_reductase"/>
</dbReference>
<keyword evidence="2" id="KW-0408">Iron</keyword>